<feature type="compositionally biased region" description="Polar residues" evidence="1">
    <location>
        <begin position="718"/>
        <end position="736"/>
    </location>
</feature>
<evidence type="ECO:0000313" key="3">
    <source>
        <dbReference type="EMBL" id="KAH7058718.1"/>
    </source>
</evidence>
<feature type="compositionally biased region" description="Basic and acidic residues" evidence="1">
    <location>
        <begin position="824"/>
        <end position="840"/>
    </location>
</feature>
<dbReference type="PANTHER" id="PTHR38426">
    <property type="entry name" value="MAINTENANCE OF TELOMERE CAPPING PROTEIN 4"/>
    <property type="match status" value="1"/>
</dbReference>
<protein>
    <submittedName>
        <fullName evidence="3">Uncharacterized protein</fullName>
    </submittedName>
</protein>
<organism evidence="3 4">
    <name type="scientific">Macrophomina phaseolina</name>
    <dbReference type="NCBI Taxonomy" id="35725"/>
    <lineage>
        <taxon>Eukaryota</taxon>
        <taxon>Fungi</taxon>
        <taxon>Dikarya</taxon>
        <taxon>Ascomycota</taxon>
        <taxon>Pezizomycotina</taxon>
        <taxon>Dothideomycetes</taxon>
        <taxon>Dothideomycetes incertae sedis</taxon>
        <taxon>Botryosphaeriales</taxon>
        <taxon>Botryosphaeriaceae</taxon>
        <taxon>Macrophomina</taxon>
    </lineage>
</organism>
<feature type="compositionally biased region" description="Polar residues" evidence="1">
    <location>
        <begin position="970"/>
        <end position="981"/>
    </location>
</feature>
<feature type="compositionally biased region" description="Polar residues" evidence="1">
    <location>
        <begin position="1023"/>
        <end position="1034"/>
    </location>
</feature>
<dbReference type="PANTHER" id="PTHR38426:SF1">
    <property type="entry name" value="MAINTENANCE OF TELOMERE CAPPING PROTEIN 4"/>
    <property type="match status" value="1"/>
</dbReference>
<comment type="caution">
    <text evidence="3">The sequence shown here is derived from an EMBL/GenBank/DDBJ whole genome shotgun (WGS) entry which is preliminary data.</text>
</comment>
<evidence type="ECO:0000313" key="4">
    <source>
        <dbReference type="Proteomes" id="UP000774617"/>
    </source>
</evidence>
<feature type="region of interest" description="Disordered" evidence="1">
    <location>
        <begin position="282"/>
        <end position="301"/>
    </location>
</feature>
<feature type="compositionally biased region" description="Basic and acidic residues" evidence="1">
    <location>
        <begin position="457"/>
        <end position="468"/>
    </location>
</feature>
<dbReference type="Proteomes" id="UP000774617">
    <property type="component" value="Unassembled WGS sequence"/>
</dbReference>
<sequence length="1273" mass="140685">MASAISTPPSDPRHSTSSQPSQSSSATLHSAHDPHHHERTESSSSKRRKLLQRVEASSQPAHTSADGSAGSQGLLGADLAERDRRRRLPRKPGGFLLDAALPTSRARRRSRDVGTDEKEKRSASRHQSKSPSSYDGSRRTYSRGSSSRSRPLNGDTDVGLPGNGHAPEGNGARTPESRQDRAQAMRDLGILADATNEQGDDSGMPANAGIDPAQIIHMALNLSESRKRNLGHGQLVAPSIPRTRRAASAGMGIPNTPMQGSFYDYGIGGSLKQHLQQQRRVSRNMSPGGRLSTPGSRHVSVSSPNALLDHNIGPQHSYSFSAATLARAEKARTYVELGAEYRRLLQCLPPFKPDAESSYTFSAFSNPGSPGVELKRTISRTGPEPLGRPYNPLQFIRNRKLRARERRKLEPDVTEFEDVDRVRTWIDDVEEATLKQNYRQEDNVRLPPFPTDPMLHSGHEHHSVDSKRPSILLGKQKRPRMDWFTLPSEFLADAVWLEQDSHKTLIEDRNGNRIMPPPRSASMANPRTSKEGTRPSLDRRRMSTAGSMAGGGPFSEPRSNYSSEAESHRGRKKRHFLHNHKEDSPDRGKRLGWISRGRSSSSSGLSWTDDDVSERRKKLDRRLSTQDENIGPLERHMKSLLQGDNRVANGLSPILSSPEKHWGGGQTKSSVPRRMLSETESEADGGSKAAAKRATKRLTLAADKPTESRPSLDGLDSSAPNTPLSKTFSFGASSPPSRMASPDRHKSMRSKLPFFRSDGTAKGTRIDATDFAVDPLSNEQPNGELVEHGRVSIDQPGRSNSVVRPGLLRSHKTTDSLSSLASIQEERGGRERREGKEKEPSSAVTRFFKDVGREGSKARRFIFKKDKPPEEAEESSDDGERSSTSDTDDEVMSRSVVKRRPAPASRTGTDTGLSDASDLSDRRQRYELPTFRSAASQAQERDPSAAPSEGRRGRRRPSRFDRLAPLRLDTTISPSLNSRSPSAVRRRMSKLLDVPGGVPGPPPNELSRAPVERKYSGPPSSRPTPQRHWSITDQETQHRASAGPHARASSATAAAIANIAAKRTDIARIEALLLCSGIKAAEIARRAHAVQPTPYPFLTRAADTARHNDPSNAQIEKHTSLIPTIARKEEHVLAARILASDLEASSARLVSSLECFRTERIRALHQRCESLRIELGDKLTPRCHACADDADAFTREVTSGATLAVKAVTDRVDAMVRARRRRMRWVRRLGWMMLEWCVLGVMWWVWLVVVIVRFGLGAVRGIIRGVRWFLWLD</sequence>
<dbReference type="InterPro" id="IPR038769">
    <property type="entry name" value="MTC4"/>
</dbReference>
<keyword evidence="2" id="KW-1133">Transmembrane helix</keyword>
<proteinExistence type="predicted"/>
<feature type="compositionally biased region" description="Basic residues" evidence="1">
    <location>
        <begin position="569"/>
        <end position="578"/>
    </location>
</feature>
<feature type="compositionally biased region" description="Low complexity" evidence="1">
    <location>
        <begin position="591"/>
        <end position="607"/>
    </location>
</feature>
<feature type="compositionally biased region" description="Low complexity" evidence="1">
    <location>
        <begin position="15"/>
        <end position="29"/>
    </location>
</feature>
<feature type="compositionally biased region" description="Polar residues" evidence="1">
    <location>
        <begin position="55"/>
        <end position="71"/>
    </location>
</feature>
<feature type="compositionally biased region" description="Basic and acidic residues" evidence="1">
    <location>
        <begin position="847"/>
        <end position="870"/>
    </location>
</feature>
<feature type="region of interest" description="Disordered" evidence="1">
    <location>
        <begin position="649"/>
        <end position="1048"/>
    </location>
</feature>
<gene>
    <name evidence="3" type="ORF">B0J12DRAFT_594259</name>
</gene>
<keyword evidence="4" id="KW-1185">Reference proteome</keyword>
<dbReference type="EMBL" id="JAGTJR010000006">
    <property type="protein sequence ID" value="KAH7058718.1"/>
    <property type="molecule type" value="Genomic_DNA"/>
</dbReference>
<keyword evidence="2" id="KW-0812">Transmembrane</keyword>
<accession>A0ABQ8GJW9</accession>
<feature type="region of interest" description="Disordered" evidence="1">
    <location>
        <begin position="507"/>
        <end position="634"/>
    </location>
</feature>
<feature type="compositionally biased region" description="Basic and acidic residues" evidence="1">
    <location>
        <begin position="579"/>
        <end position="589"/>
    </location>
</feature>
<reference evidence="3 4" key="1">
    <citation type="journal article" date="2021" name="Nat. Commun.">
        <title>Genetic determinants of endophytism in the Arabidopsis root mycobiome.</title>
        <authorList>
            <person name="Mesny F."/>
            <person name="Miyauchi S."/>
            <person name="Thiergart T."/>
            <person name="Pickel B."/>
            <person name="Atanasova L."/>
            <person name="Karlsson M."/>
            <person name="Huettel B."/>
            <person name="Barry K.W."/>
            <person name="Haridas S."/>
            <person name="Chen C."/>
            <person name="Bauer D."/>
            <person name="Andreopoulos W."/>
            <person name="Pangilinan J."/>
            <person name="LaButti K."/>
            <person name="Riley R."/>
            <person name="Lipzen A."/>
            <person name="Clum A."/>
            <person name="Drula E."/>
            <person name="Henrissat B."/>
            <person name="Kohler A."/>
            <person name="Grigoriev I.V."/>
            <person name="Martin F.M."/>
            <person name="Hacquard S."/>
        </authorList>
    </citation>
    <scope>NUCLEOTIDE SEQUENCE [LARGE SCALE GENOMIC DNA]</scope>
    <source>
        <strain evidence="3 4">MPI-SDFR-AT-0080</strain>
    </source>
</reference>
<feature type="region of interest" description="Disordered" evidence="1">
    <location>
        <begin position="1"/>
        <end position="180"/>
    </location>
</feature>
<feature type="transmembrane region" description="Helical" evidence="2">
    <location>
        <begin position="1229"/>
        <end position="1254"/>
    </location>
</feature>
<feature type="compositionally biased region" description="Basic and acidic residues" evidence="1">
    <location>
        <begin position="111"/>
        <end position="122"/>
    </location>
</feature>
<keyword evidence="2" id="KW-0472">Membrane</keyword>
<evidence type="ECO:0000256" key="1">
    <source>
        <dbReference type="SAM" id="MobiDB-lite"/>
    </source>
</evidence>
<evidence type="ECO:0000256" key="2">
    <source>
        <dbReference type="SAM" id="Phobius"/>
    </source>
</evidence>
<name>A0ABQ8GJW9_9PEZI</name>
<feature type="compositionally biased region" description="Basic and acidic residues" evidence="1">
    <location>
        <begin position="528"/>
        <end position="541"/>
    </location>
</feature>
<feature type="compositionally biased region" description="Basic and acidic residues" evidence="1">
    <location>
        <begin position="30"/>
        <end position="41"/>
    </location>
</feature>
<feature type="region of interest" description="Disordered" evidence="1">
    <location>
        <begin position="443"/>
        <end position="469"/>
    </location>
</feature>